<feature type="compositionally biased region" description="Pro residues" evidence="1">
    <location>
        <begin position="107"/>
        <end position="117"/>
    </location>
</feature>
<organism evidence="2 3">
    <name type="scientific">Planobispora siamensis</name>
    <dbReference type="NCBI Taxonomy" id="936338"/>
    <lineage>
        <taxon>Bacteria</taxon>
        <taxon>Bacillati</taxon>
        <taxon>Actinomycetota</taxon>
        <taxon>Actinomycetes</taxon>
        <taxon>Streptosporangiales</taxon>
        <taxon>Streptosporangiaceae</taxon>
        <taxon>Planobispora</taxon>
    </lineage>
</organism>
<dbReference type="Proteomes" id="UP000619788">
    <property type="component" value="Unassembled WGS sequence"/>
</dbReference>
<dbReference type="RefSeq" id="WP_204063565.1">
    <property type="nucleotide sequence ID" value="NZ_BOOJ01000018.1"/>
</dbReference>
<evidence type="ECO:0000256" key="1">
    <source>
        <dbReference type="SAM" id="MobiDB-lite"/>
    </source>
</evidence>
<feature type="region of interest" description="Disordered" evidence="1">
    <location>
        <begin position="98"/>
        <end position="117"/>
    </location>
</feature>
<gene>
    <name evidence="2" type="ORF">Psi01_18940</name>
</gene>
<protein>
    <submittedName>
        <fullName evidence="2">Uncharacterized protein</fullName>
    </submittedName>
</protein>
<dbReference type="AlphaFoldDB" id="A0A8J3WI25"/>
<keyword evidence="3" id="KW-1185">Reference proteome</keyword>
<dbReference type="EMBL" id="BOOJ01000018">
    <property type="protein sequence ID" value="GIH91264.1"/>
    <property type="molecule type" value="Genomic_DNA"/>
</dbReference>
<proteinExistence type="predicted"/>
<reference evidence="2 3" key="1">
    <citation type="submission" date="2021-01" db="EMBL/GenBank/DDBJ databases">
        <title>Whole genome shotgun sequence of Planobispora siamensis NBRC 107568.</title>
        <authorList>
            <person name="Komaki H."/>
            <person name="Tamura T."/>
        </authorList>
    </citation>
    <scope>NUCLEOTIDE SEQUENCE [LARGE SCALE GENOMIC DNA]</scope>
    <source>
        <strain evidence="2 3">NBRC 107568</strain>
    </source>
</reference>
<name>A0A8J3WI25_9ACTN</name>
<comment type="caution">
    <text evidence="2">The sequence shown here is derived from an EMBL/GenBank/DDBJ whole genome shotgun (WGS) entry which is preliminary data.</text>
</comment>
<evidence type="ECO:0000313" key="3">
    <source>
        <dbReference type="Proteomes" id="UP000619788"/>
    </source>
</evidence>
<evidence type="ECO:0000313" key="2">
    <source>
        <dbReference type="EMBL" id="GIH91264.1"/>
    </source>
</evidence>
<sequence>MNTDEHRNALLKGLIELAACLAATPGLPAPYSVNVHHFIEGDDDELRAEIDDIAALLGTEPDPRDREEAHYRVTRAFGPVAYVAVGIPAAARARHEAEQSYKGCVAPEPPNTSAPAA</sequence>
<accession>A0A8J3WI25</accession>